<sequence length="63" mass="6555">MAAWRRGDTDVLSLWASGASAASASPAKHFAYSSKTEVFASPPSLKGALGVPRGEFFKTLVLG</sequence>
<protein>
    <submittedName>
        <fullName evidence="1">Uncharacterized protein</fullName>
    </submittedName>
</protein>
<dbReference type="EMBL" id="SMOL01000559">
    <property type="protein sequence ID" value="KAB2606533.1"/>
    <property type="molecule type" value="Genomic_DNA"/>
</dbReference>
<evidence type="ECO:0000313" key="1">
    <source>
        <dbReference type="EMBL" id="KAB2606533.1"/>
    </source>
</evidence>
<reference evidence="2" key="2">
    <citation type="submission" date="2019-10" db="EMBL/GenBank/DDBJ databases">
        <title>A de novo genome assembly of a pear dwarfing rootstock.</title>
        <authorList>
            <person name="Wang F."/>
            <person name="Wang J."/>
            <person name="Li S."/>
            <person name="Zhang Y."/>
            <person name="Fang M."/>
            <person name="Ma L."/>
            <person name="Zhao Y."/>
            <person name="Jiang S."/>
        </authorList>
    </citation>
    <scope>NUCLEOTIDE SEQUENCE [LARGE SCALE GENOMIC DNA]</scope>
</reference>
<comment type="caution">
    <text evidence="1">The sequence shown here is derived from an EMBL/GenBank/DDBJ whole genome shotgun (WGS) entry which is preliminary data.</text>
</comment>
<keyword evidence="2" id="KW-1185">Reference proteome</keyword>
<evidence type="ECO:0000313" key="2">
    <source>
        <dbReference type="Proteomes" id="UP000327157"/>
    </source>
</evidence>
<reference evidence="1 2" key="1">
    <citation type="submission" date="2019-09" db="EMBL/GenBank/DDBJ databases">
        <authorList>
            <person name="Ou C."/>
        </authorList>
    </citation>
    <scope>NUCLEOTIDE SEQUENCE [LARGE SCALE GENOMIC DNA]</scope>
    <source>
        <strain evidence="1">S2</strain>
        <tissue evidence="1">Leaf</tissue>
    </source>
</reference>
<dbReference type="Proteomes" id="UP000327157">
    <property type="component" value="Chromosome 11"/>
</dbReference>
<name>A0A5N5FU29_9ROSA</name>
<accession>A0A5N5FU29</accession>
<dbReference type="AlphaFoldDB" id="A0A5N5FU29"/>
<organism evidence="1 2">
    <name type="scientific">Pyrus ussuriensis x Pyrus communis</name>
    <dbReference type="NCBI Taxonomy" id="2448454"/>
    <lineage>
        <taxon>Eukaryota</taxon>
        <taxon>Viridiplantae</taxon>
        <taxon>Streptophyta</taxon>
        <taxon>Embryophyta</taxon>
        <taxon>Tracheophyta</taxon>
        <taxon>Spermatophyta</taxon>
        <taxon>Magnoliopsida</taxon>
        <taxon>eudicotyledons</taxon>
        <taxon>Gunneridae</taxon>
        <taxon>Pentapetalae</taxon>
        <taxon>rosids</taxon>
        <taxon>fabids</taxon>
        <taxon>Rosales</taxon>
        <taxon>Rosaceae</taxon>
        <taxon>Amygdaloideae</taxon>
        <taxon>Maleae</taxon>
        <taxon>Pyrus</taxon>
    </lineage>
</organism>
<proteinExistence type="predicted"/>
<reference evidence="1 2" key="3">
    <citation type="submission" date="2019-11" db="EMBL/GenBank/DDBJ databases">
        <title>A de novo genome assembly of a pear dwarfing rootstock.</title>
        <authorList>
            <person name="Wang F."/>
            <person name="Wang J."/>
            <person name="Li S."/>
            <person name="Zhang Y."/>
            <person name="Fang M."/>
            <person name="Ma L."/>
            <person name="Zhao Y."/>
            <person name="Jiang S."/>
        </authorList>
    </citation>
    <scope>NUCLEOTIDE SEQUENCE [LARGE SCALE GENOMIC DNA]</scope>
    <source>
        <strain evidence="1">S2</strain>
        <tissue evidence="1">Leaf</tissue>
    </source>
</reference>
<gene>
    <name evidence="1" type="ORF">D8674_006250</name>
</gene>